<dbReference type="EC" id="2.7.1.4" evidence="11"/>
<evidence type="ECO:0000313" key="15">
    <source>
        <dbReference type="Proteomes" id="UP000013782"/>
    </source>
</evidence>
<evidence type="ECO:0000256" key="5">
    <source>
        <dbReference type="ARBA" id="ARBA00022741"/>
    </source>
</evidence>
<dbReference type="GO" id="GO:0005524">
    <property type="term" value="F:ATP binding"/>
    <property type="evidence" value="ECO:0007669"/>
    <property type="project" value="UniProtKB-KW"/>
</dbReference>
<dbReference type="Gene3D" id="3.30.420.40">
    <property type="match status" value="2"/>
</dbReference>
<evidence type="ECO:0000256" key="4">
    <source>
        <dbReference type="ARBA" id="ARBA00022723"/>
    </source>
</evidence>
<organism evidence="14 15">
    <name type="scientific">Enterococcus pallens ATCC BAA-351</name>
    <dbReference type="NCBI Taxonomy" id="1158607"/>
    <lineage>
        <taxon>Bacteria</taxon>
        <taxon>Bacillati</taxon>
        <taxon>Bacillota</taxon>
        <taxon>Bacilli</taxon>
        <taxon>Lactobacillales</taxon>
        <taxon>Enterococcaceae</taxon>
        <taxon>Enterococcus</taxon>
    </lineage>
</organism>
<dbReference type="EMBL" id="AJAQ01000016">
    <property type="protein sequence ID" value="EOH93934.1"/>
    <property type="molecule type" value="Genomic_DNA"/>
</dbReference>
<keyword evidence="6 14" id="KW-0418">Kinase</keyword>
<keyword evidence="7" id="KW-0862">Zinc</keyword>
<comment type="cofactor">
    <cofactor evidence="1">
        <name>Mg(2+)</name>
        <dbReference type="ChEBI" id="CHEBI:18420"/>
    </cofactor>
</comment>
<evidence type="ECO:0000256" key="2">
    <source>
        <dbReference type="ARBA" id="ARBA00006479"/>
    </source>
</evidence>
<dbReference type="FunFam" id="3.30.420.40:FF:000136">
    <property type="entry name" value="Putative fructokinase"/>
    <property type="match status" value="1"/>
</dbReference>
<keyword evidence="8" id="KW-0067">ATP-binding</keyword>
<dbReference type="CDD" id="cd24067">
    <property type="entry name" value="ASKHA_NBD_ROK_BsFRK-like"/>
    <property type="match status" value="1"/>
</dbReference>
<keyword evidence="5" id="KW-0547">Nucleotide-binding</keyword>
<evidence type="ECO:0000256" key="1">
    <source>
        <dbReference type="ARBA" id="ARBA00001946"/>
    </source>
</evidence>
<evidence type="ECO:0000256" key="9">
    <source>
        <dbReference type="ARBA" id="ARBA00022842"/>
    </source>
</evidence>
<dbReference type="SUPFAM" id="SSF53067">
    <property type="entry name" value="Actin-like ATPase domain"/>
    <property type="match status" value="1"/>
</dbReference>
<keyword evidence="9" id="KW-0460">Magnesium</keyword>
<dbReference type="InterPro" id="IPR051804">
    <property type="entry name" value="Carb_Metab_Reg_Kinase/Isom"/>
</dbReference>
<accession>R2T128</accession>
<evidence type="ECO:0000256" key="12">
    <source>
        <dbReference type="ARBA" id="ARBA00048451"/>
    </source>
</evidence>
<dbReference type="FunFam" id="3.30.420.40:FF:000153">
    <property type="entry name" value="Putative fructokinase"/>
    <property type="match status" value="1"/>
</dbReference>
<dbReference type="PANTHER" id="PTHR42742">
    <property type="entry name" value="TRANSCRIPTIONAL REPRESSOR MPRA"/>
    <property type="match status" value="1"/>
</dbReference>
<evidence type="ECO:0000256" key="11">
    <source>
        <dbReference type="ARBA" id="ARBA00038887"/>
    </source>
</evidence>
<proteinExistence type="inferred from homology"/>
<keyword evidence="4" id="KW-0479">Metal-binding</keyword>
<dbReference type="InterPro" id="IPR000600">
    <property type="entry name" value="ROK"/>
</dbReference>
<keyword evidence="15" id="KW-1185">Reference proteome</keyword>
<gene>
    <name evidence="14" type="ORF">UAU_02630</name>
</gene>
<evidence type="ECO:0000256" key="3">
    <source>
        <dbReference type="ARBA" id="ARBA00022679"/>
    </source>
</evidence>
<dbReference type="STRING" id="160454.RV10_GL002296"/>
<dbReference type="GO" id="GO:0008865">
    <property type="term" value="F:fructokinase activity"/>
    <property type="evidence" value="ECO:0007669"/>
    <property type="project" value="UniProtKB-EC"/>
</dbReference>
<dbReference type="PATRIC" id="fig|1158607.3.peg.2617"/>
<keyword evidence="10" id="KW-0119">Carbohydrate metabolism</keyword>
<evidence type="ECO:0000256" key="10">
    <source>
        <dbReference type="ARBA" id="ARBA00023277"/>
    </source>
</evidence>
<comment type="similarity">
    <text evidence="2">Belongs to the ROK (NagC/XylR) family.</text>
</comment>
<protein>
    <recommendedName>
        <fullName evidence="13">Fructokinase</fullName>
        <ecNumber evidence="11">2.7.1.4</ecNumber>
    </recommendedName>
</protein>
<dbReference type="InterPro" id="IPR049874">
    <property type="entry name" value="ROK_cs"/>
</dbReference>
<keyword evidence="3" id="KW-0808">Transferase</keyword>
<dbReference type="HOGENOM" id="CLU_036604_3_0_9"/>
<dbReference type="GO" id="GO:0046872">
    <property type="term" value="F:metal ion binding"/>
    <property type="evidence" value="ECO:0007669"/>
    <property type="project" value="UniProtKB-KW"/>
</dbReference>
<dbReference type="AlphaFoldDB" id="R2T128"/>
<evidence type="ECO:0000313" key="14">
    <source>
        <dbReference type="EMBL" id="EOH93934.1"/>
    </source>
</evidence>
<dbReference type="Pfam" id="PF00480">
    <property type="entry name" value="ROK"/>
    <property type="match status" value="1"/>
</dbReference>
<comment type="catalytic activity">
    <reaction evidence="12">
        <text>D-fructose + ATP = D-fructose 6-phosphate + ADP + H(+)</text>
        <dbReference type="Rhea" id="RHEA:16125"/>
        <dbReference type="ChEBI" id="CHEBI:15378"/>
        <dbReference type="ChEBI" id="CHEBI:30616"/>
        <dbReference type="ChEBI" id="CHEBI:37721"/>
        <dbReference type="ChEBI" id="CHEBI:61527"/>
        <dbReference type="ChEBI" id="CHEBI:456216"/>
        <dbReference type="EC" id="2.7.1.4"/>
    </reaction>
</comment>
<evidence type="ECO:0000256" key="6">
    <source>
        <dbReference type="ARBA" id="ARBA00022777"/>
    </source>
</evidence>
<dbReference type="eggNOG" id="COG1940">
    <property type="taxonomic scope" value="Bacteria"/>
</dbReference>
<evidence type="ECO:0000256" key="13">
    <source>
        <dbReference type="ARBA" id="ARBA00074653"/>
    </source>
</evidence>
<name>R2T128_9ENTE</name>
<evidence type="ECO:0000256" key="8">
    <source>
        <dbReference type="ARBA" id="ARBA00022840"/>
    </source>
</evidence>
<reference evidence="14 15" key="1">
    <citation type="submission" date="2013-02" db="EMBL/GenBank/DDBJ databases">
        <title>The Genome Sequence of Enterococcus pallens BAA-351.</title>
        <authorList>
            <consortium name="The Broad Institute Genome Sequencing Platform"/>
            <consortium name="The Broad Institute Genome Sequencing Center for Infectious Disease"/>
            <person name="Earl A.M."/>
            <person name="Gilmore M.S."/>
            <person name="Lebreton F."/>
            <person name="Walker B."/>
            <person name="Young S.K."/>
            <person name="Zeng Q."/>
            <person name="Gargeya S."/>
            <person name="Fitzgerald M."/>
            <person name="Haas B."/>
            <person name="Abouelleil A."/>
            <person name="Alvarado L."/>
            <person name="Arachchi H.M."/>
            <person name="Berlin A.M."/>
            <person name="Chapman S.B."/>
            <person name="Dewar J."/>
            <person name="Goldberg J."/>
            <person name="Griggs A."/>
            <person name="Gujja S."/>
            <person name="Hansen M."/>
            <person name="Howarth C."/>
            <person name="Imamovic A."/>
            <person name="Larimer J."/>
            <person name="McCowan C."/>
            <person name="Murphy C."/>
            <person name="Neiman D."/>
            <person name="Pearson M."/>
            <person name="Priest M."/>
            <person name="Roberts A."/>
            <person name="Saif S."/>
            <person name="Shea T."/>
            <person name="Sisk P."/>
            <person name="Sykes S."/>
            <person name="Wortman J."/>
            <person name="Nusbaum C."/>
            <person name="Birren B."/>
        </authorList>
    </citation>
    <scope>NUCLEOTIDE SEQUENCE [LARGE SCALE GENOMIC DNA]</scope>
    <source>
        <strain evidence="14 15">ATCC BAA-351</strain>
    </source>
</reference>
<dbReference type="PROSITE" id="PS01125">
    <property type="entry name" value="ROK"/>
    <property type="match status" value="1"/>
</dbReference>
<evidence type="ECO:0000256" key="7">
    <source>
        <dbReference type="ARBA" id="ARBA00022833"/>
    </source>
</evidence>
<comment type="caution">
    <text evidence="14">The sequence shown here is derived from an EMBL/GenBank/DDBJ whole genome shotgun (WGS) entry which is preliminary data.</text>
</comment>
<sequence>MSERGDEAMFGSIEAGGTKFVCAIATEELEIMERVSFPTTTPKETMTKVLEFFKPYEESLKGIGIGSFGPIDIQRESPLYGYITSTPKLAWQNFDFVGTVKEVFAIPVAWTTDVNAAAYGEYVFGNGQGCSSVVYYTIGTGIGGGAMQNGRFIEGFSHPEMGHMLVNRHEKDNYEGNCPFHKCCLEGMASGPAIEKRSGKKGQDLNEEDEQWELEAYYLAQCAYNTTLMLSPDVIIFGGGVMKQRQVLKKTKEVFKELLNDYVEVPELDRYLVVPKLEDNAGTYGCLALAKEQQLHS</sequence>
<dbReference type="InterPro" id="IPR043129">
    <property type="entry name" value="ATPase_NBD"/>
</dbReference>
<dbReference type="PANTHER" id="PTHR42742:SF3">
    <property type="entry name" value="FRUCTOKINASE"/>
    <property type="match status" value="1"/>
</dbReference>
<dbReference type="Proteomes" id="UP000013782">
    <property type="component" value="Unassembled WGS sequence"/>
</dbReference>